<gene>
    <name evidence="1" type="ORF">SCALOS_LOCUS4823</name>
</gene>
<protein>
    <submittedName>
        <fullName evidence="1">3515_t:CDS:1</fullName>
    </submittedName>
</protein>
<accession>A0ACA9LRT6</accession>
<feature type="non-terminal residue" evidence="1">
    <location>
        <position position="1"/>
    </location>
</feature>
<dbReference type="EMBL" id="CAJVPM010006956">
    <property type="protein sequence ID" value="CAG8540447.1"/>
    <property type="molecule type" value="Genomic_DNA"/>
</dbReference>
<dbReference type="Proteomes" id="UP000789860">
    <property type="component" value="Unassembled WGS sequence"/>
</dbReference>
<proteinExistence type="predicted"/>
<keyword evidence="2" id="KW-1185">Reference proteome</keyword>
<organism evidence="1 2">
    <name type="scientific">Scutellospora calospora</name>
    <dbReference type="NCBI Taxonomy" id="85575"/>
    <lineage>
        <taxon>Eukaryota</taxon>
        <taxon>Fungi</taxon>
        <taxon>Fungi incertae sedis</taxon>
        <taxon>Mucoromycota</taxon>
        <taxon>Glomeromycotina</taxon>
        <taxon>Glomeromycetes</taxon>
        <taxon>Diversisporales</taxon>
        <taxon>Gigasporaceae</taxon>
        <taxon>Scutellospora</taxon>
    </lineage>
</organism>
<evidence type="ECO:0000313" key="2">
    <source>
        <dbReference type="Proteomes" id="UP000789860"/>
    </source>
</evidence>
<sequence>AKDAVQKISGICKAHLTEECQQWRKEYLYIRRQIYNSNSLLLDLNLD</sequence>
<name>A0ACA9LRT6_9GLOM</name>
<comment type="caution">
    <text evidence="1">The sequence shown here is derived from an EMBL/GenBank/DDBJ whole genome shotgun (WGS) entry which is preliminary data.</text>
</comment>
<evidence type="ECO:0000313" key="1">
    <source>
        <dbReference type="EMBL" id="CAG8540447.1"/>
    </source>
</evidence>
<reference evidence="1" key="1">
    <citation type="submission" date="2021-06" db="EMBL/GenBank/DDBJ databases">
        <authorList>
            <person name="Kallberg Y."/>
            <person name="Tangrot J."/>
            <person name="Rosling A."/>
        </authorList>
    </citation>
    <scope>NUCLEOTIDE SEQUENCE</scope>
    <source>
        <strain evidence="1">AU212A</strain>
    </source>
</reference>